<sequence>MTDSPIERFSDWMNPILVKETRQALKSRSFVATFMLLLIASWLICMFGVAMAGMSLEYGTPSREFFQAFFFVLSAAVLVIVPFGAFRSLLTEQDSQTYELLSITSLTPRQIVLGKLSNSVVQILVYYSAIAPFIAFTSLLQGFDLFGTSVLLLVLLGVSILLCTFTLMLSTVGQNRQIQTLSSLFIVGGLVMAFSSMMGFSFAMLQGEITAEPEFFAVLICFLLIGISYFFLFLQITISQLMYESGNKSTGVRLVATAQMLLVWAVTVGYAWFMGTSIDDEVFAIIVILTLIHWGIFGFFITMERDYLSRRIRRDLPQRGILRLFLVPFMPGGTRGLILVLMNLLILMGIMLGIQPFVTRIDPEFLQVSFAIVAYMVIYMCMGSMISRRLLKISNELKPMHARTLLIIIFAIASIMPHMILSAMDYYDNYNPPYSLLQITDPISTINAIGSGSYAGGAIGILMVAAIVAIVLNVPAMIRSVMEILAPDRPQKKPVEAPASEIATAVT</sequence>
<keyword evidence="1" id="KW-1133">Transmembrane helix</keyword>
<feature type="transmembrane region" description="Helical" evidence="1">
    <location>
        <begin position="149"/>
        <end position="169"/>
    </location>
</feature>
<dbReference type="AlphaFoldDB" id="A0A5C5XMS2"/>
<feature type="transmembrane region" description="Helical" evidence="1">
    <location>
        <begin position="181"/>
        <end position="203"/>
    </location>
</feature>
<evidence type="ECO:0000256" key="1">
    <source>
        <dbReference type="SAM" id="Phobius"/>
    </source>
</evidence>
<feature type="transmembrane region" description="Helical" evidence="1">
    <location>
        <begin position="404"/>
        <end position="424"/>
    </location>
</feature>
<feature type="transmembrane region" description="Helical" evidence="1">
    <location>
        <begin position="124"/>
        <end position="143"/>
    </location>
</feature>
<keyword evidence="3" id="KW-1185">Reference proteome</keyword>
<accession>A0A5C5XMS2</accession>
<dbReference type="EMBL" id="SJPG01000001">
    <property type="protein sequence ID" value="TWT63042.1"/>
    <property type="molecule type" value="Genomic_DNA"/>
</dbReference>
<feature type="transmembrane region" description="Helical" evidence="1">
    <location>
        <begin position="365"/>
        <end position="383"/>
    </location>
</feature>
<reference evidence="2 3" key="1">
    <citation type="submission" date="2019-02" db="EMBL/GenBank/DDBJ databases">
        <title>Deep-cultivation of Planctomycetes and their phenomic and genomic characterization uncovers novel biology.</title>
        <authorList>
            <person name="Wiegand S."/>
            <person name="Jogler M."/>
            <person name="Boedeker C."/>
            <person name="Pinto D."/>
            <person name="Vollmers J."/>
            <person name="Rivas-Marin E."/>
            <person name="Kohn T."/>
            <person name="Peeters S.H."/>
            <person name="Heuer A."/>
            <person name="Rast P."/>
            <person name="Oberbeckmann S."/>
            <person name="Bunk B."/>
            <person name="Jeske O."/>
            <person name="Meyerdierks A."/>
            <person name="Storesund J.E."/>
            <person name="Kallscheuer N."/>
            <person name="Luecker S."/>
            <person name="Lage O.M."/>
            <person name="Pohl T."/>
            <person name="Merkel B.J."/>
            <person name="Hornburger P."/>
            <person name="Mueller R.-W."/>
            <person name="Bruemmer F."/>
            <person name="Labrenz M."/>
            <person name="Spormann A.M."/>
            <person name="Op Den Camp H."/>
            <person name="Overmann J."/>
            <person name="Amann R."/>
            <person name="Jetten M.S.M."/>
            <person name="Mascher T."/>
            <person name="Medema M.H."/>
            <person name="Devos D.P."/>
            <person name="Kaster A.-K."/>
            <person name="Ovreas L."/>
            <person name="Rohde M."/>
            <person name="Galperin M.Y."/>
            <person name="Jogler C."/>
        </authorList>
    </citation>
    <scope>NUCLEOTIDE SEQUENCE [LARGE SCALE GENOMIC DNA]</scope>
    <source>
        <strain evidence="2 3">Pan54</strain>
    </source>
</reference>
<keyword evidence="1" id="KW-0812">Transmembrane</keyword>
<feature type="transmembrane region" description="Helical" evidence="1">
    <location>
        <begin position="282"/>
        <end position="303"/>
    </location>
</feature>
<feature type="transmembrane region" description="Helical" evidence="1">
    <location>
        <begin position="324"/>
        <end position="353"/>
    </location>
</feature>
<evidence type="ECO:0000313" key="3">
    <source>
        <dbReference type="Proteomes" id="UP000316095"/>
    </source>
</evidence>
<feature type="transmembrane region" description="Helical" evidence="1">
    <location>
        <begin position="454"/>
        <end position="474"/>
    </location>
</feature>
<name>A0A5C5XMS2_9PLAN</name>
<feature type="transmembrane region" description="Helical" evidence="1">
    <location>
        <begin position="29"/>
        <end position="53"/>
    </location>
</feature>
<feature type="transmembrane region" description="Helical" evidence="1">
    <location>
        <begin position="65"/>
        <end position="86"/>
    </location>
</feature>
<dbReference type="Proteomes" id="UP000316095">
    <property type="component" value="Unassembled WGS sequence"/>
</dbReference>
<feature type="transmembrane region" description="Helical" evidence="1">
    <location>
        <begin position="254"/>
        <end position="276"/>
    </location>
</feature>
<organism evidence="2 3">
    <name type="scientific">Rubinisphaera italica</name>
    <dbReference type="NCBI Taxonomy" id="2527969"/>
    <lineage>
        <taxon>Bacteria</taxon>
        <taxon>Pseudomonadati</taxon>
        <taxon>Planctomycetota</taxon>
        <taxon>Planctomycetia</taxon>
        <taxon>Planctomycetales</taxon>
        <taxon>Planctomycetaceae</taxon>
        <taxon>Rubinisphaera</taxon>
    </lineage>
</organism>
<gene>
    <name evidence="2" type="ORF">Pan54_37930</name>
</gene>
<comment type="caution">
    <text evidence="2">The sequence shown here is derived from an EMBL/GenBank/DDBJ whole genome shotgun (WGS) entry which is preliminary data.</text>
</comment>
<keyword evidence="1" id="KW-0472">Membrane</keyword>
<protein>
    <submittedName>
        <fullName evidence="2">ABC-2 family transporter protein</fullName>
    </submittedName>
</protein>
<feature type="transmembrane region" description="Helical" evidence="1">
    <location>
        <begin position="215"/>
        <end position="234"/>
    </location>
</feature>
<evidence type="ECO:0000313" key="2">
    <source>
        <dbReference type="EMBL" id="TWT63042.1"/>
    </source>
</evidence>
<proteinExistence type="predicted"/>